<dbReference type="InterPro" id="IPR050300">
    <property type="entry name" value="GDXG_lipolytic_enzyme"/>
</dbReference>
<dbReference type="Proteomes" id="UP000198282">
    <property type="component" value="Unassembled WGS sequence"/>
</dbReference>
<dbReference type="GO" id="GO:0016787">
    <property type="term" value="F:hydrolase activity"/>
    <property type="evidence" value="ECO:0007669"/>
    <property type="project" value="UniProtKB-KW"/>
</dbReference>
<dbReference type="SUPFAM" id="SSF53474">
    <property type="entry name" value="alpha/beta-Hydrolases"/>
    <property type="match status" value="1"/>
</dbReference>
<dbReference type="Pfam" id="PF07859">
    <property type="entry name" value="Abhydrolase_3"/>
    <property type="match status" value="1"/>
</dbReference>
<evidence type="ECO:0000313" key="4">
    <source>
        <dbReference type="Proteomes" id="UP000198282"/>
    </source>
</evidence>
<gene>
    <name evidence="3" type="ORF">SAMN05216276_106731</name>
</gene>
<proteinExistence type="predicted"/>
<evidence type="ECO:0000259" key="2">
    <source>
        <dbReference type="Pfam" id="PF07859"/>
    </source>
</evidence>
<dbReference type="PANTHER" id="PTHR48081:SF8">
    <property type="entry name" value="ALPHA_BETA HYDROLASE FOLD-3 DOMAIN-CONTAINING PROTEIN-RELATED"/>
    <property type="match status" value="1"/>
</dbReference>
<name>A0A239NS28_9ACTN</name>
<sequence>MTGPIARTGSTVFPKVSDMSLHPNIDPGLGAALLASPVPLADMSTVRQEDLPDIRAQMNAMRAAMAPVALDERVTIEDRMVPGPEGEPDIRLRIYRRAGQEGAVPGLYWIHGGGMIIGDPEMDDQRMVEYVVQLGCVAVSVDYRLAPEHPHPAPVEDCYAGLVWTAKNAAELGIDPDRLAVGGLSAGGGLAAGTVLLARDRGGPALAFQLLVCPMLDDRNITPSSQEFAEAVVWNRGANLFGWTALLGDAAGSDDVSPYAAPARATDLSGLPPAYIDVGELEVFRDECIDYARRLVQAGVSTEFHLYPGAFHGFDGMIPEAEISRRAAAERVVALRRALLR</sequence>
<keyword evidence="1" id="KW-0378">Hydrolase</keyword>
<evidence type="ECO:0000313" key="3">
    <source>
        <dbReference type="EMBL" id="SNT57665.1"/>
    </source>
</evidence>
<dbReference type="AlphaFoldDB" id="A0A239NS28"/>
<accession>A0A239NS28</accession>
<evidence type="ECO:0000256" key="1">
    <source>
        <dbReference type="ARBA" id="ARBA00022801"/>
    </source>
</evidence>
<dbReference type="InterPro" id="IPR029058">
    <property type="entry name" value="AB_hydrolase_fold"/>
</dbReference>
<reference evidence="3 4" key="1">
    <citation type="submission" date="2017-06" db="EMBL/GenBank/DDBJ databases">
        <authorList>
            <person name="Kim H.J."/>
            <person name="Triplett B.A."/>
        </authorList>
    </citation>
    <scope>NUCLEOTIDE SEQUENCE [LARGE SCALE GENOMIC DNA]</scope>
    <source>
        <strain evidence="3 4">CGMCC 4.2132</strain>
    </source>
</reference>
<dbReference type="EMBL" id="FZOD01000067">
    <property type="protein sequence ID" value="SNT57665.1"/>
    <property type="molecule type" value="Genomic_DNA"/>
</dbReference>
<dbReference type="InterPro" id="IPR013094">
    <property type="entry name" value="AB_hydrolase_3"/>
</dbReference>
<feature type="domain" description="Alpha/beta hydrolase fold-3" evidence="2">
    <location>
        <begin position="108"/>
        <end position="314"/>
    </location>
</feature>
<dbReference type="PANTHER" id="PTHR48081">
    <property type="entry name" value="AB HYDROLASE SUPERFAMILY PROTEIN C4A8.06C"/>
    <property type="match status" value="1"/>
</dbReference>
<protein>
    <submittedName>
        <fullName evidence="3">Acetyl esterase/lipase</fullName>
    </submittedName>
</protein>
<organism evidence="3 4">
    <name type="scientific">Streptosporangium subroseum</name>
    <dbReference type="NCBI Taxonomy" id="106412"/>
    <lineage>
        <taxon>Bacteria</taxon>
        <taxon>Bacillati</taxon>
        <taxon>Actinomycetota</taxon>
        <taxon>Actinomycetes</taxon>
        <taxon>Streptosporangiales</taxon>
        <taxon>Streptosporangiaceae</taxon>
        <taxon>Streptosporangium</taxon>
    </lineage>
</organism>
<keyword evidence="4" id="KW-1185">Reference proteome</keyword>
<dbReference type="Gene3D" id="3.40.50.1820">
    <property type="entry name" value="alpha/beta hydrolase"/>
    <property type="match status" value="1"/>
</dbReference>